<dbReference type="EMBL" id="JABUFE010000002">
    <property type="protein sequence ID" value="NSX54208.1"/>
    <property type="molecule type" value="Genomic_DNA"/>
</dbReference>
<reference evidence="3 4" key="1">
    <citation type="submission" date="2020-06" db="EMBL/GenBank/DDBJ databases">
        <title>Sulfitobacter algicola sp. nov., isolated from green algae.</title>
        <authorList>
            <person name="Wang C."/>
        </authorList>
    </citation>
    <scope>NUCLEOTIDE SEQUENCE [LARGE SCALE GENOMIC DNA]</scope>
    <source>
        <strain evidence="3 4">1151</strain>
    </source>
</reference>
<evidence type="ECO:0000259" key="2">
    <source>
        <dbReference type="Pfam" id="PF13403"/>
    </source>
</evidence>
<evidence type="ECO:0000313" key="4">
    <source>
        <dbReference type="Proteomes" id="UP000777935"/>
    </source>
</evidence>
<protein>
    <submittedName>
        <fullName evidence="3">Hint domain-containing protein</fullName>
    </submittedName>
</protein>
<feature type="domain" description="Hedgehog/Intein (Hint)" evidence="2">
    <location>
        <begin position="165"/>
        <end position="305"/>
    </location>
</feature>
<dbReference type="Pfam" id="PF13403">
    <property type="entry name" value="Hint_2"/>
    <property type="match status" value="1"/>
</dbReference>
<dbReference type="Gene3D" id="2.170.16.10">
    <property type="entry name" value="Hedgehog/Intein (Hint) domain"/>
    <property type="match status" value="1"/>
</dbReference>
<name>A0ABX2IVI5_9RHOB</name>
<comment type="caution">
    <text evidence="3">The sequence shown here is derived from an EMBL/GenBank/DDBJ whole genome shotgun (WGS) entry which is preliminary data.</text>
</comment>
<accession>A0ABX2IVI5</accession>
<evidence type="ECO:0000256" key="1">
    <source>
        <dbReference type="SAM" id="MobiDB-lite"/>
    </source>
</evidence>
<dbReference type="InterPro" id="IPR028992">
    <property type="entry name" value="Hedgehog/Intein_dom"/>
</dbReference>
<dbReference type="SUPFAM" id="SSF51294">
    <property type="entry name" value="Hedgehog/intein (Hint) domain"/>
    <property type="match status" value="1"/>
</dbReference>
<gene>
    <name evidence="3" type="ORF">HRQ87_05295</name>
</gene>
<evidence type="ECO:0000313" key="3">
    <source>
        <dbReference type="EMBL" id="NSX54208.1"/>
    </source>
</evidence>
<sequence length="358" mass="38704">MAATTIRIFSANNLLNGSGEQPFTPGSTNESTRGGSFTVGSDTGTMITINDVNNDGSFDDGTGEQQFTPEPLTLTYEDAGGTVVTTTFPANSQLQSEFITTFSSGLQIVAIRLNPPGNGASDLITVGYAVYDPNGNPVNPPPGTNIGSIIDNERTGTVDYDDISCFTSGTLIETPKGMVQIDHLKPGDQVLTRHNGIQDIVWIGESWISQLDMVCFPALKPISIPYDFVGGQRDLLVSPQHRIMLRTPIAELLFGEPDILVSAKYLSKWLPAGKPINSGIKYLHIACKNHEIVNADGIWAETLYCDETTSDLTNAMQADLNSETLSNDPRTAGCRILRRFEADVLMQKLTEQKAKQAA</sequence>
<keyword evidence="4" id="KW-1185">Reference proteome</keyword>
<dbReference type="Proteomes" id="UP000777935">
    <property type="component" value="Unassembled WGS sequence"/>
</dbReference>
<dbReference type="InterPro" id="IPR036844">
    <property type="entry name" value="Hint_dom_sf"/>
</dbReference>
<dbReference type="RefSeq" id="WP_174135985.1">
    <property type="nucleotide sequence ID" value="NZ_JABUFE010000002.1"/>
</dbReference>
<feature type="region of interest" description="Disordered" evidence="1">
    <location>
        <begin position="17"/>
        <end position="44"/>
    </location>
</feature>
<organism evidence="3 4">
    <name type="scientific">Parasulfitobacter algicola</name>
    <dbReference type="NCBI Taxonomy" id="2614809"/>
    <lineage>
        <taxon>Bacteria</taxon>
        <taxon>Pseudomonadati</taxon>
        <taxon>Pseudomonadota</taxon>
        <taxon>Alphaproteobacteria</taxon>
        <taxon>Rhodobacterales</taxon>
        <taxon>Roseobacteraceae</taxon>
        <taxon>Parasulfitobacter</taxon>
    </lineage>
</organism>
<proteinExistence type="predicted"/>